<dbReference type="InterPro" id="IPR000835">
    <property type="entry name" value="HTH_MarR-typ"/>
</dbReference>
<reference evidence="6 7" key="1">
    <citation type="submission" date="2020-04" db="EMBL/GenBank/DDBJ databases">
        <authorList>
            <person name="Klaysubun C."/>
            <person name="Duangmal K."/>
            <person name="Lipun K."/>
        </authorList>
    </citation>
    <scope>NUCLEOTIDE SEQUENCE [LARGE SCALE GENOMIC DNA]</scope>
    <source>
        <strain evidence="6 7">K10HN5</strain>
    </source>
</reference>
<dbReference type="SUPFAM" id="SSF46785">
    <property type="entry name" value="Winged helix' DNA-binding domain"/>
    <property type="match status" value="1"/>
</dbReference>
<keyword evidence="1" id="KW-0805">Transcription regulation</keyword>
<keyword evidence="7" id="KW-1185">Reference proteome</keyword>
<dbReference type="PROSITE" id="PS01117">
    <property type="entry name" value="HTH_MARR_1"/>
    <property type="match status" value="1"/>
</dbReference>
<dbReference type="Gene3D" id="1.10.10.10">
    <property type="entry name" value="Winged helix-like DNA-binding domain superfamily/Winged helix DNA-binding domain"/>
    <property type="match status" value="1"/>
</dbReference>
<evidence type="ECO:0000256" key="1">
    <source>
        <dbReference type="ARBA" id="ARBA00023015"/>
    </source>
</evidence>
<comment type="caution">
    <text evidence="6">The sequence shown here is derived from an EMBL/GenBank/DDBJ whole genome shotgun (WGS) entry which is preliminary data.</text>
</comment>
<sequence>MSDKLSCELSKHEYFEGERTMASGEDTELSVSEQVARSASVYAAELDPGVLQLTLMLYRTMSVFDRAHTAELSPHGLNLVQFNVISVLHRVGRPLTMGELAHAVSVRPANLTSVVDGLEKNSLVDRRLNPDDRRSFLVGLTPTGEEFLAGFLPGHWRYLQSLTSGLSPRQRKQLTTLLERLMRSVQEADAPAQPPVPAGPSTAAS</sequence>
<keyword evidence="2" id="KW-0238">DNA-binding</keyword>
<evidence type="ECO:0000256" key="2">
    <source>
        <dbReference type="ARBA" id="ARBA00023125"/>
    </source>
</evidence>
<evidence type="ECO:0000313" key="7">
    <source>
        <dbReference type="Proteomes" id="UP000820669"/>
    </source>
</evidence>
<dbReference type="PROSITE" id="PS50995">
    <property type="entry name" value="HTH_MARR_2"/>
    <property type="match status" value="1"/>
</dbReference>
<dbReference type="PRINTS" id="PR00598">
    <property type="entry name" value="HTHMARR"/>
</dbReference>
<gene>
    <name evidence="6" type="ORF">HF526_08395</name>
</gene>
<keyword evidence="3" id="KW-0804">Transcription</keyword>
<organism evidence="6 7">
    <name type="scientific">Pseudonocardia acidicola</name>
    <dbReference type="NCBI Taxonomy" id="2724939"/>
    <lineage>
        <taxon>Bacteria</taxon>
        <taxon>Bacillati</taxon>
        <taxon>Actinomycetota</taxon>
        <taxon>Actinomycetes</taxon>
        <taxon>Pseudonocardiales</taxon>
        <taxon>Pseudonocardiaceae</taxon>
        <taxon>Pseudonocardia</taxon>
    </lineage>
</organism>
<dbReference type="InterPro" id="IPR036390">
    <property type="entry name" value="WH_DNA-bd_sf"/>
</dbReference>
<feature type="region of interest" description="Disordered" evidence="4">
    <location>
        <begin position="185"/>
        <end position="205"/>
    </location>
</feature>
<evidence type="ECO:0000259" key="5">
    <source>
        <dbReference type="PROSITE" id="PS50995"/>
    </source>
</evidence>
<proteinExistence type="predicted"/>
<dbReference type="EMBL" id="JAAXLA010000011">
    <property type="protein sequence ID" value="NMH97332.1"/>
    <property type="molecule type" value="Genomic_DNA"/>
</dbReference>
<dbReference type="PANTHER" id="PTHR33164">
    <property type="entry name" value="TRANSCRIPTIONAL REGULATOR, MARR FAMILY"/>
    <property type="match status" value="1"/>
</dbReference>
<dbReference type="PANTHER" id="PTHR33164:SF43">
    <property type="entry name" value="HTH-TYPE TRANSCRIPTIONAL REPRESSOR YETL"/>
    <property type="match status" value="1"/>
</dbReference>
<dbReference type="SMART" id="SM00347">
    <property type="entry name" value="HTH_MARR"/>
    <property type="match status" value="1"/>
</dbReference>
<dbReference type="Proteomes" id="UP000820669">
    <property type="component" value="Unassembled WGS sequence"/>
</dbReference>
<name>A0ABX1S9V5_9PSEU</name>
<evidence type="ECO:0000256" key="4">
    <source>
        <dbReference type="SAM" id="MobiDB-lite"/>
    </source>
</evidence>
<dbReference type="InterPro" id="IPR023187">
    <property type="entry name" value="Tscrpt_reg_MarR-type_CS"/>
</dbReference>
<dbReference type="InterPro" id="IPR039422">
    <property type="entry name" value="MarR/SlyA-like"/>
</dbReference>
<dbReference type="RefSeq" id="WP_169380780.1">
    <property type="nucleotide sequence ID" value="NZ_JAAXLA010000011.1"/>
</dbReference>
<dbReference type="Pfam" id="PF01047">
    <property type="entry name" value="MarR"/>
    <property type="match status" value="1"/>
</dbReference>
<evidence type="ECO:0000313" key="6">
    <source>
        <dbReference type="EMBL" id="NMH97332.1"/>
    </source>
</evidence>
<evidence type="ECO:0000256" key="3">
    <source>
        <dbReference type="ARBA" id="ARBA00023163"/>
    </source>
</evidence>
<feature type="domain" description="HTH marR-type" evidence="5">
    <location>
        <begin position="43"/>
        <end position="183"/>
    </location>
</feature>
<accession>A0ABX1S9V5</accession>
<protein>
    <submittedName>
        <fullName evidence="6">MarR family transcriptional regulator</fullName>
    </submittedName>
</protein>
<dbReference type="InterPro" id="IPR036388">
    <property type="entry name" value="WH-like_DNA-bd_sf"/>
</dbReference>